<reference evidence="7" key="1">
    <citation type="journal article" date="2014" name="Genome Announc.">
        <title>Draft genome sequence of Colletotrichum sublineola, a destructive pathogen of cultivated sorghum.</title>
        <authorList>
            <person name="Baroncelli R."/>
            <person name="Sanz-Martin J.M."/>
            <person name="Rech G.E."/>
            <person name="Sukno S.A."/>
            <person name="Thon M.R."/>
        </authorList>
    </citation>
    <scope>NUCLEOTIDE SEQUENCE [LARGE SCALE GENOMIC DNA]</scope>
    <source>
        <strain evidence="7">TX430BB</strain>
    </source>
</reference>
<feature type="transmembrane region" description="Helical" evidence="5">
    <location>
        <begin position="303"/>
        <end position="321"/>
    </location>
</feature>
<name>A0A066XK36_COLSU</name>
<feature type="transmembrane region" description="Helical" evidence="5">
    <location>
        <begin position="428"/>
        <end position="447"/>
    </location>
</feature>
<evidence type="ECO:0000256" key="5">
    <source>
        <dbReference type="SAM" id="Phobius"/>
    </source>
</evidence>
<feature type="transmembrane region" description="Helical" evidence="5">
    <location>
        <begin position="207"/>
        <end position="229"/>
    </location>
</feature>
<evidence type="ECO:0000256" key="3">
    <source>
        <dbReference type="ARBA" id="ARBA00022989"/>
    </source>
</evidence>
<keyword evidence="2 5" id="KW-0812">Transmembrane</keyword>
<evidence type="ECO:0008006" key="8">
    <source>
        <dbReference type="Google" id="ProtNLM"/>
    </source>
</evidence>
<dbReference type="InterPro" id="IPR050598">
    <property type="entry name" value="AminoAcid_Transporter"/>
</dbReference>
<accession>A0A066XK36</accession>
<dbReference type="GO" id="GO:0015179">
    <property type="term" value="F:L-amino acid transmembrane transporter activity"/>
    <property type="evidence" value="ECO:0007669"/>
    <property type="project" value="TreeGrafter"/>
</dbReference>
<dbReference type="eggNOG" id="KOG1287">
    <property type="taxonomic scope" value="Eukaryota"/>
</dbReference>
<dbReference type="AlphaFoldDB" id="A0A066XK36"/>
<comment type="subcellular location">
    <subcellularLocation>
        <location evidence="1">Membrane</location>
        <topology evidence="1">Multi-pass membrane protein</topology>
    </subcellularLocation>
</comment>
<dbReference type="PANTHER" id="PTHR11785:SF382">
    <property type="entry name" value="LOW-AFFINITY METHIONINE PERMEASE"/>
    <property type="match status" value="1"/>
</dbReference>
<dbReference type="HOGENOM" id="CLU_516791_0_0_1"/>
<dbReference type="GO" id="GO:0016020">
    <property type="term" value="C:membrane"/>
    <property type="evidence" value="ECO:0007669"/>
    <property type="project" value="UniProtKB-SubCell"/>
</dbReference>
<protein>
    <recommendedName>
        <fullName evidence="8">Amino acid permease</fullName>
    </recommendedName>
</protein>
<dbReference type="OMA" id="HGWENAT"/>
<organism evidence="6 7">
    <name type="scientific">Colletotrichum sublineola</name>
    <name type="common">Sorghum anthracnose fungus</name>
    <dbReference type="NCBI Taxonomy" id="1173701"/>
    <lineage>
        <taxon>Eukaryota</taxon>
        <taxon>Fungi</taxon>
        <taxon>Dikarya</taxon>
        <taxon>Ascomycota</taxon>
        <taxon>Pezizomycotina</taxon>
        <taxon>Sordariomycetes</taxon>
        <taxon>Hypocreomycetidae</taxon>
        <taxon>Glomerellales</taxon>
        <taxon>Glomerellaceae</taxon>
        <taxon>Colletotrichum</taxon>
        <taxon>Colletotrichum graminicola species complex</taxon>
    </lineage>
</organism>
<dbReference type="OrthoDB" id="4719812at2759"/>
<evidence type="ECO:0000256" key="1">
    <source>
        <dbReference type="ARBA" id="ARBA00004141"/>
    </source>
</evidence>
<feature type="transmembrane region" description="Helical" evidence="5">
    <location>
        <begin position="152"/>
        <end position="176"/>
    </location>
</feature>
<dbReference type="STRING" id="1173701.A0A066XK36"/>
<dbReference type="PANTHER" id="PTHR11785">
    <property type="entry name" value="AMINO ACID TRANSPORTER"/>
    <property type="match status" value="1"/>
</dbReference>
<evidence type="ECO:0000256" key="4">
    <source>
        <dbReference type="ARBA" id="ARBA00023136"/>
    </source>
</evidence>
<evidence type="ECO:0000256" key="2">
    <source>
        <dbReference type="ARBA" id="ARBA00022692"/>
    </source>
</evidence>
<gene>
    <name evidence="6" type="ORF">CSUB01_11808</name>
</gene>
<keyword evidence="7" id="KW-1185">Reference proteome</keyword>
<comment type="caution">
    <text evidence="6">The sequence shown here is derived from an EMBL/GenBank/DDBJ whole genome shotgun (WGS) entry which is preliminary data.</text>
</comment>
<proteinExistence type="predicted"/>
<evidence type="ECO:0000313" key="6">
    <source>
        <dbReference type="EMBL" id="KDN69558.1"/>
    </source>
</evidence>
<dbReference type="Pfam" id="PF13520">
    <property type="entry name" value="AA_permease_2"/>
    <property type="match status" value="1"/>
</dbReference>
<feature type="transmembrane region" description="Helical" evidence="5">
    <location>
        <begin position="333"/>
        <end position="352"/>
    </location>
</feature>
<feature type="transmembrane region" description="Helical" evidence="5">
    <location>
        <begin position="77"/>
        <end position="95"/>
    </location>
</feature>
<feature type="transmembrane region" description="Helical" evidence="5">
    <location>
        <begin position="46"/>
        <end position="65"/>
    </location>
</feature>
<feature type="transmembrane region" description="Helical" evidence="5">
    <location>
        <begin position="115"/>
        <end position="131"/>
    </location>
</feature>
<dbReference type="Gene3D" id="1.20.1740.10">
    <property type="entry name" value="Amino acid/polyamine transporter I"/>
    <property type="match status" value="1"/>
</dbReference>
<dbReference type="EMBL" id="JMSE01000500">
    <property type="protein sequence ID" value="KDN69558.1"/>
    <property type="molecule type" value="Genomic_DNA"/>
</dbReference>
<dbReference type="Proteomes" id="UP000027238">
    <property type="component" value="Unassembled WGS sequence"/>
</dbReference>
<feature type="transmembrane region" description="Helical" evidence="5">
    <location>
        <begin position="389"/>
        <end position="416"/>
    </location>
</feature>
<evidence type="ECO:0000313" key="7">
    <source>
        <dbReference type="Proteomes" id="UP000027238"/>
    </source>
</evidence>
<dbReference type="InterPro" id="IPR002293">
    <property type="entry name" value="AA/rel_permease1"/>
</dbReference>
<keyword evidence="4 5" id="KW-0472">Membrane</keyword>
<keyword evidence="3 5" id="KW-1133">Transmembrane helix</keyword>
<sequence>MQFATQVLLASTGKFQVWNKGDQPPDPNLDLAPDPDLDLLVPDQRLLRFLAVAIITAICLLLYLSSAKSRLLNKATALIKVALLVILMAFGAIYLHRHGAHATDWFTKTDPETKQNWPIAFVIILFSFHGWENATLVAGEIPTYAVLRDGSVIAVSIVSALYLVVVVLVCCVFPAGQTPPQNYTALFLSIFAKKTGENDKFGEAAKVAAAILIALSATGSMISVTYTCVRVKQSIAWANILPFSSLWRRSGPLRAKFEKSRRMDNAGIYVSVFLGGQGNNEEERRENQSRFAYTYPGTPEGGVILHWIVTVFYIVVTIPMTKLSEAIDLSANLLVYGHFFVEAFVAAGFIFFDPIQRAQLPHHYPTPGWLPGNRGSTPSRSRWMRTLPFSLTIPSLTNGIGQTALGLLVSILSVAIVFADVSEHQGQIGFGIVSGLLCLAWLYWFLFIREKSATKIYGWFKYDTQLKTHGFDDHDDHSRFCNFCDYFLRRSELGEEDLIAEHRHPHYGYLKFVTVTKRSNVGGNQGI</sequence>